<evidence type="ECO:0000256" key="11">
    <source>
        <dbReference type="ARBA" id="ARBA00022958"/>
    </source>
</evidence>
<feature type="binding site" evidence="13">
    <location>
        <position position="258"/>
    </location>
    <ligand>
        <name>K(+)</name>
        <dbReference type="ChEBI" id="CHEBI:29103"/>
    </ligand>
</feature>
<feature type="active site" description="Proton acceptor" evidence="13">
    <location>
        <position position="264"/>
    </location>
</feature>
<feature type="binding site" evidence="13">
    <location>
        <begin position="226"/>
        <end position="231"/>
    </location>
    <ligand>
        <name>ATP</name>
        <dbReference type="ChEBI" id="CHEBI:30616"/>
    </ligand>
</feature>
<dbReference type="SUPFAM" id="SSF53613">
    <property type="entry name" value="Ribokinase-like"/>
    <property type="match status" value="1"/>
</dbReference>
<evidence type="ECO:0000256" key="10">
    <source>
        <dbReference type="ARBA" id="ARBA00022842"/>
    </source>
</evidence>
<organism evidence="15 16">
    <name type="scientific">Daphnia pulex</name>
    <name type="common">Water flea</name>
    <dbReference type="NCBI Taxonomy" id="6669"/>
    <lineage>
        <taxon>Eukaryota</taxon>
        <taxon>Metazoa</taxon>
        <taxon>Ecdysozoa</taxon>
        <taxon>Arthropoda</taxon>
        <taxon>Crustacea</taxon>
        <taxon>Branchiopoda</taxon>
        <taxon>Diplostraca</taxon>
        <taxon>Cladocera</taxon>
        <taxon>Anomopoda</taxon>
        <taxon>Daphniidae</taxon>
        <taxon>Daphnia</taxon>
    </lineage>
</organism>
<dbReference type="HOGENOM" id="CLU_027634_2_3_1"/>
<comment type="similarity">
    <text evidence="13">Belongs to the carbohydrate kinase PfkB family. Ribokinase subfamily.</text>
</comment>
<comment type="caution">
    <text evidence="13">Lacks conserved residue(s) required for the propagation of feature annotation.</text>
</comment>
<dbReference type="InterPro" id="IPR029056">
    <property type="entry name" value="Ribokinase-like"/>
</dbReference>
<dbReference type="Gene3D" id="3.40.1190.20">
    <property type="match status" value="1"/>
</dbReference>
<dbReference type="HAMAP" id="MF_01987">
    <property type="entry name" value="Ribokinase"/>
    <property type="match status" value="1"/>
</dbReference>
<dbReference type="FunCoup" id="E9H2A4">
    <property type="interactions" value="678"/>
</dbReference>
<evidence type="ECO:0000256" key="7">
    <source>
        <dbReference type="ARBA" id="ARBA00022741"/>
    </source>
</evidence>
<dbReference type="UniPathway" id="UPA00916">
    <property type="reaction ID" value="UER00889"/>
</dbReference>
<evidence type="ECO:0000256" key="6">
    <source>
        <dbReference type="ARBA" id="ARBA00022723"/>
    </source>
</evidence>
<gene>
    <name evidence="15" type="ORF">DAPPUDRAFT_231325</name>
</gene>
<evidence type="ECO:0000259" key="14">
    <source>
        <dbReference type="Pfam" id="PF00294"/>
    </source>
</evidence>
<evidence type="ECO:0000256" key="1">
    <source>
        <dbReference type="ARBA" id="ARBA00005380"/>
    </source>
</evidence>
<dbReference type="InterPro" id="IPR011611">
    <property type="entry name" value="PfkB_dom"/>
</dbReference>
<evidence type="ECO:0000256" key="13">
    <source>
        <dbReference type="HAMAP-Rule" id="MF_03215"/>
    </source>
</evidence>
<keyword evidence="5 13" id="KW-0808">Transferase</keyword>
<keyword evidence="6 13" id="KW-0479">Metal-binding</keyword>
<dbReference type="InParanoid" id="E9H2A4"/>
<feature type="binding site" evidence="13">
    <location>
        <begin position="15"/>
        <end position="17"/>
    </location>
    <ligand>
        <name>substrate</name>
    </ligand>
</feature>
<comment type="cofactor">
    <cofactor evidence="13">
        <name>Mg(2+)</name>
        <dbReference type="ChEBI" id="CHEBI:18420"/>
    </cofactor>
    <text evidence="13">Requires a divalent cation, most likely magnesium in vivo, as an electrophilic catalyst to aid phosphoryl group transfer. It is the chelate of the metal and the nucleotide that is the actual substrate.</text>
</comment>
<protein>
    <recommendedName>
        <fullName evidence="3 13">Ribokinase</fullName>
        <shortName evidence="13">RK</shortName>
        <ecNumber evidence="2 13">2.7.1.15</ecNumber>
    </recommendedName>
</protein>
<evidence type="ECO:0000256" key="3">
    <source>
        <dbReference type="ARBA" id="ARBA00016943"/>
    </source>
</evidence>
<feature type="binding site" evidence="13">
    <location>
        <position position="301"/>
    </location>
    <ligand>
        <name>K(+)</name>
        <dbReference type="ChEBI" id="CHEBI:29103"/>
    </ligand>
</feature>
<dbReference type="Pfam" id="PF00294">
    <property type="entry name" value="PfkB"/>
    <property type="match status" value="1"/>
</dbReference>
<dbReference type="PANTHER" id="PTHR10584:SF166">
    <property type="entry name" value="RIBOKINASE"/>
    <property type="match status" value="1"/>
</dbReference>
<comment type="similarity">
    <text evidence="1">Belongs to the carbohydrate kinase pfkB family.</text>
</comment>
<dbReference type="KEGG" id="dpx:DAPPUDRAFT_231325"/>
<comment type="subcellular location">
    <subcellularLocation>
        <location evidence="13">Cytoplasm</location>
    </subcellularLocation>
    <subcellularLocation>
        <location evidence="13">Nucleus</location>
    </subcellularLocation>
</comment>
<feature type="binding site" evidence="13">
    <location>
        <position position="305"/>
    </location>
    <ligand>
        <name>K(+)</name>
        <dbReference type="ChEBI" id="CHEBI:29103"/>
    </ligand>
</feature>
<feature type="binding site" evidence="13">
    <location>
        <position position="144"/>
    </location>
    <ligand>
        <name>substrate</name>
    </ligand>
</feature>
<dbReference type="InterPro" id="IPR002173">
    <property type="entry name" value="Carboh/pur_kinase_PfkB_CS"/>
</dbReference>
<keyword evidence="10 13" id="KW-0460">Magnesium</keyword>
<dbReference type="Proteomes" id="UP000000305">
    <property type="component" value="Unassembled WGS sequence"/>
</dbReference>
<dbReference type="GO" id="GO:0019303">
    <property type="term" value="P:D-ribose catabolic process"/>
    <property type="evidence" value="ECO:0007669"/>
    <property type="project" value="UniProtKB-UniRule"/>
</dbReference>
<comment type="function">
    <text evidence="13">Catalyzes the phosphorylation of ribose at O-5 in a reaction requiring ATP and magnesium. The resulting D-ribose-5-phosphate can then be used either for sythesis of nucleotides, histidine, and tryptophan, or as a component of the pentose phosphate pathway.</text>
</comment>
<dbReference type="CDD" id="cd01174">
    <property type="entry name" value="ribokinase"/>
    <property type="match status" value="1"/>
</dbReference>
<feature type="binding site" evidence="13">
    <location>
        <position position="296"/>
    </location>
    <ligand>
        <name>K(+)</name>
        <dbReference type="ChEBI" id="CHEBI:29103"/>
    </ligand>
</feature>
<feature type="binding site" evidence="13">
    <location>
        <position position="264"/>
    </location>
    <ligand>
        <name>substrate</name>
    </ligand>
</feature>
<dbReference type="OMA" id="TFCGYFA"/>
<feature type="binding site" evidence="13">
    <location>
        <begin position="43"/>
        <end position="47"/>
    </location>
    <ligand>
        <name>substrate</name>
    </ligand>
</feature>
<dbReference type="PROSITE" id="PS00584">
    <property type="entry name" value="PFKB_KINASES_2"/>
    <property type="match status" value="1"/>
</dbReference>
<dbReference type="GO" id="GO:0004747">
    <property type="term" value="F:ribokinase activity"/>
    <property type="evidence" value="ECO:0000318"/>
    <property type="project" value="GO_Central"/>
</dbReference>
<comment type="activity regulation">
    <text evidence="13">Activated by a monovalent cation that binds near, but not in, the active site. The most likely occupant of the site in vivo is potassium. Ion binding induces a conformational change that may alter substrate affinity.</text>
</comment>
<feature type="binding site" evidence="13">
    <location>
        <position position="189"/>
    </location>
    <ligand>
        <name>ATP</name>
        <dbReference type="ChEBI" id="CHEBI:30616"/>
    </ligand>
</feature>
<keyword evidence="7 13" id="KW-0547">Nucleotide-binding</keyword>
<dbReference type="EMBL" id="GL732585">
    <property type="protein sequence ID" value="EFX74139.1"/>
    <property type="molecule type" value="Genomic_DNA"/>
</dbReference>
<dbReference type="eggNOG" id="KOG2855">
    <property type="taxonomic scope" value="Eukaryota"/>
</dbReference>
<keyword evidence="13" id="KW-0539">Nucleus</keyword>
<feature type="binding site" evidence="13">
    <location>
        <position position="299"/>
    </location>
    <ligand>
        <name>K(+)</name>
        <dbReference type="ChEBI" id="CHEBI:29103"/>
    </ligand>
</feature>
<feature type="domain" description="Carbohydrate kinase PfkB" evidence="14">
    <location>
        <begin position="7"/>
        <end position="307"/>
    </location>
</feature>
<keyword evidence="16" id="KW-1185">Reference proteome</keyword>
<proteinExistence type="inferred from homology"/>
<comment type="subunit">
    <text evidence="13">Homodimer.</text>
</comment>
<dbReference type="FunFam" id="3.40.1190.20:FF:000010">
    <property type="entry name" value="Ribokinase"/>
    <property type="match status" value="1"/>
</dbReference>
<keyword evidence="9 13" id="KW-0067">ATP-binding</keyword>
<reference evidence="15 16" key="1">
    <citation type="journal article" date="2011" name="Science">
        <title>The ecoresponsive genome of Daphnia pulex.</title>
        <authorList>
            <person name="Colbourne J.K."/>
            <person name="Pfrender M.E."/>
            <person name="Gilbert D."/>
            <person name="Thomas W.K."/>
            <person name="Tucker A."/>
            <person name="Oakley T.H."/>
            <person name="Tokishita S."/>
            <person name="Aerts A."/>
            <person name="Arnold G.J."/>
            <person name="Basu M.K."/>
            <person name="Bauer D.J."/>
            <person name="Caceres C.E."/>
            <person name="Carmel L."/>
            <person name="Casola C."/>
            <person name="Choi J.H."/>
            <person name="Detter J.C."/>
            <person name="Dong Q."/>
            <person name="Dusheyko S."/>
            <person name="Eads B.D."/>
            <person name="Frohlich T."/>
            <person name="Geiler-Samerotte K.A."/>
            <person name="Gerlach D."/>
            <person name="Hatcher P."/>
            <person name="Jogdeo S."/>
            <person name="Krijgsveld J."/>
            <person name="Kriventseva E.V."/>
            <person name="Kultz D."/>
            <person name="Laforsch C."/>
            <person name="Lindquist E."/>
            <person name="Lopez J."/>
            <person name="Manak J.R."/>
            <person name="Muller J."/>
            <person name="Pangilinan J."/>
            <person name="Patwardhan R.P."/>
            <person name="Pitluck S."/>
            <person name="Pritham E.J."/>
            <person name="Rechtsteiner A."/>
            <person name="Rho M."/>
            <person name="Rogozin I.B."/>
            <person name="Sakarya O."/>
            <person name="Salamov A."/>
            <person name="Schaack S."/>
            <person name="Shapiro H."/>
            <person name="Shiga Y."/>
            <person name="Skalitzky C."/>
            <person name="Smith Z."/>
            <person name="Souvorov A."/>
            <person name="Sung W."/>
            <person name="Tang Z."/>
            <person name="Tsuchiya D."/>
            <person name="Tu H."/>
            <person name="Vos H."/>
            <person name="Wang M."/>
            <person name="Wolf Y.I."/>
            <person name="Yamagata H."/>
            <person name="Yamada T."/>
            <person name="Ye Y."/>
            <person name="Shaw J.R."/>
            <person name="Andrews J."/>
            <person name="Crease T.J."/>
            <person name="Tang H."/>
            <person name="Lucas S.M."/>
            <person name="Robertson H.M."/>
            <person name="Bork P."/>
            <person name="Koonin E.V."/>
            <person name="Zdobnov E.M."/>
            <person name="Grigoriev I.V."/>
            <person name="Lynch M."/>
            <person name="Boore J.L."/>
        </authorList>
    </citation>
    <scope>NUCLEOTIDE SEQUENCE [LARGE SCALE GENOMIC DNA]</scope>
</reference>
<accession>E9H2A4</accession>
<dbReference type="GO" id="GO:0005829">
    <property type="term" value="C:cytosol"/>
    <property type="evidence" value="ECO:0000318"/>
    <property type="project" value="GO_Central"/>
</dbReference>
<keyword evidence="4 13" id="KW-0963">Cytoplasm</keyword>
<keyword evidence="11 13" id="KW-0630">Potassium</keyword>
<dbReference type="GO" id="GO:0046872">
    <property type="term" value="F:metal ion binding"/>
    <property type="evidence" value="ECO:0007669"/>
    <property type="project" value="UniProtKB-KW"/>
</dbReference>
<dbReference type="STRING" id="6669.E9H2A4"/>
<dbReference type="InterPro" id="IPR011877">
    <property type="entry name" value="Ribokinase"/>
</dbReference>
<evidence type="ECO:0000256" key="2">
    <source>
        <dbReference type="ARBA" id="ARBA00012035"/>
    </source>
</evidence>
<dbReference type="OrthoDB" id="415590at2759"/>
<dbReference type="GO" id="GO:0005524">
    <property type="term" value="F:ATP binding"/>
    <property type="evidence" value="ECO:0007669"/>
    <property type="project" value="UniProtKB-UniRule"/>
</dbReference>
<dbReference type="InterPro" id="IPR002139">
    <property type="entry name" value="Ribo/fructo_kinase"/>
</dbReference>
<dbReference type="AlphaFoldDB" id="E9H2A4"/>
<dbReference type="GO" id="GO:0005634">
    <property type="term" value="C:nucleus"/>
    <property type="evidence" value="ECO:0007669"/>
    <property type="project" value="UniProtKB-SubCell"/>
</dbReference>
<keyword evidence="8 13" id="KW-0418">Kinase</keyword>
<feature type="binding site" evidence="13">
    <location>
        <position position="260"/>
    </location>
    <ligand>
        <name>K(+)</name>
        <dbReference type="ChEBI" id="CHEBI:29103"/>
    </ligand>
</feature>
<comment type="catalytic activity">
    <reaction evidence="13">
        <text>D-ribose + ATP = D-ribose 5-phosphate + ADP + H(+)</text>
        <dbReference type="Rhea" id="RHEA:13697"/>
        <dbReference type="ChEBI" id="CHEBI:15378"/>
        <dbReference type="ChEBI" id="CHEBI:30616"/>
        <dbReference type="ChEBI" id="CHEBI:47013"/>
        <dbReference type="ChEBI" id="CHEBI:78346"/>
        <dbReference type="ChEBI" id="CHEBI:456216"/>
        <dbReference type="EC" id="2.7.1.15"/>
    </reaction>
</comment>
<sequence>MVLQEAQIVVLGSFMTDVVSYVSNLPRMGETLCGHKLAICCGGKGANQAVTAARLGAATAIIGKLGNDSFGKSYLDALKKENILTDFIGLTSEALTGLAQIIVEDSGQNSIVIVPGANNYLTTEDVMNSRDTFTKAKIMLSVLEIPRETVLSGLKLANELGVFTILNAAPAVEDLEKNFYILSDIFCVNETEAEMLIKQPVTNHDEALSAAHRLMEKGCKKHVLITLGKNGALLLSRDDNNSFLEPVFVKAPEVKAIDTTGAGDCFLGALAYFLAYYPDWPLCKTVTNSCRVASLSVQRAGTQTSFPYKHELENDLFV</sequence>
<evidence type="ECO:0000313" key="16">
    <source>
        <dbReference type="Proteomes" id="UP000000305"/>
    </source>
</evidence>
<comment type="pathway">
    <text evidence="13">Carbohydrate metabolism; D-ribose degradation; D-ribose 5-phosphate from beta-D-ribopyranose: step 2/2.</text>
</comment>
<dbReference type="EC" id="2.7.1.15" evidence="2 13"/>
<keyword evidence="12 13" id="KW-0119">Carbohydrate metabolism</keyword>
<evidence type="ECO:0000313" key="15">
    <source>
        <dbReference type="EMBL" id="EFX74139.1"/>
    </source>
</evidence>
<evidence type="ECO:0000256" key="8">
    <source>
        <dbReference type="ARBA" id="ARBA00022777"/>
    </source>
</evidence>
<dbReference type="NCBIfam" id="TIGR02152">
    <property type="entry name" value="D_ribokin_bact"/>
    <property type="match status" value="1"/>
</dbReference>
<name>E9H2A4_DAPPU</name>
<feature type="binding site" evidence="13">
    <location>
        <begin position="263"/>
        <end position="264"/>
    </location>
    <ligand>
        <name>ATP</name>
        <dbReference type="ChEBI" id="CHEBI:30616"/>
    </ligand>
</feature>
<evidence type="ECO:0000256" key="4">
    <source>
        <dbReference type="ARBA" id="ARBA00022490"/>
    </source>
</evidence>
<dbReference type="PANTHER" id="PTHR10584">
    <property type="entry name" value="SUGAR KINASE"/>
    <property type="match status" value="1"/>
</dbReference>
<evidence type="ECO:0000256" key="5">
    <source>
        <dbReference type="ARBA" id="ARBA00022679"/>
    </source>
</evidence>
<evidence type="ECO:0000256" key="12">
    <source>
        <dbReference type="ARBA" id="ARBA00023277"/>
    </source>
</evidence>
<evidence type="ECO:0000256" key="9">
    <source>
        <dbReference type="ARBA" id="ARBA00022840"/>
    </source>
</evidence>
<dbReference type="PRINTS" id="PR00990">
    <property type="entry name" value="RIBOKINASE"/>
</dbReference>